<accession>A0AAV9XXQ0</accession>
<dbReference type="EMBL" id="JAWDEY010000012">
    <property type="protein sequence ID" value="KAK6589447.1"/>
    <property type="molecule type" value="Genomic_DNA"/>
</dbReference>
<name>A0AAV9XXQ0_9CRYT</name>
<protein>
    <submittedName>
        <fullName evidence="1">Uncharacterized protein</fullName>
    </submittedName>
</protein>
<gene>
    <name evidence="1" type="ORF">RS030_203178</name>
</gene>
<evidence type="ECO:0000313" key="2">
    <source>
        <dbReference type="Proteomes" id="UP001311799"/>
    </source>
</evidence>
<dbReference type="Proteomes" id="UP001311799">
    <property type="component" value="Unassembled WGS sequence"/>
</dbReference>
<dbReference type="AlphaFoldDB" id="A0AAV9XXQ0"/>
<keyword evidence="2" id="KW-1185">Reference proteome</keyword>
<comment type="caution">
    <text evidence="1">The sequence shown here is derived from an EMBL/GenBank/DDBJ whole genome shotgun (WGS) entry which is preliminary data.</text>
</comment>
<reference evidence="1 2" key="1">
    <citation type="submission" date="2023-10" db="EMBL/GenBank/DDBJ databases">
        <title>Comparative genomics analysis reveals potential genetic determinants of host preference in Cryptosporidium xiaoi.</title>
        <authorList>
            <person name="Xiao L."/>
            <person name="Li J."/>
        </authorList>
    </citation>
    <scope>NUCLEOTIDE SEQUENCE [LARGE SCALE GENOMIC DNA]</scope>
    <source>
        <strain evidence="1 2">52996</strain>
    </source>
</reference>
<proteinExistence type="predicted"/>
<sequence length="114" mass="13365">MECLICFSDLDDSNIVNYKTTQNSKWYKSNFCIECIETLKKTQFNRYCDSVINTKCLKEQRALLLRGPPINIRDKHGFPECGEEEVYMLCKQIDNTLIDPKLEGSLKNHYWGTM</sequence>
<evidence type="ECO:0000313" key="1">
    <source>
        <dbReference type="EMBL" id="KAK6589447.1"/>
    </source>
</evidence>
<organism evidence="1 2">
    <name type="scientific">Cryptosporidium xiaoi</name>
    <dbReference type="NCBI Taxonomy" id="659607"/>
    <lineage>
        <taxon>Eukaryota</taxon>
        <taxon>Sar</taxon>
        <taxon>Alveolata</taxon>
        <taxon>Apicomplexa</taxon>
        <taxon>Conoidasida</taxon>
        <taxon>Coccidia</taxon>
        <taxon>Eucoccidiorida</taxon>
        <taxon>Eimeriorina</taxon>
        <taxon>Cryptosporidiidae</taxon>
        <taxon>Cryptosporidium</taxon>
    </lineage>
</organism>